<reference evidence="1 2" key="1">
    <citation type="journal article" date="2019" name="Sci. Rep.">
        <title>A high-quality genome of Eragrostis curvula grass provides insights into Poaceae evolution and supports new strategies to enhance forage quality.</title>
        <authorList>
            <person name="Carballo J."/>
            <person name="Santos B.A.C.M."/>
            <person name="Zappacosta D."/>
            <person name="Garbus I."/>
            <person name="Selva J.P."/>
            <person name="Gallo C.A."/>
            <person name="Diaz A."/>
            <person name="Albertini E."/>
            <person name="Caccamo M."/>
            <person name="Echenique V."/>
        </authorList>
    </citation>
    <scope>NUCLEOTIDE SEQUENCE [LARGE SCALE GENOMIC DNA]</scope>
    <source>
        <strain evidence="2">cv. Victoria</strain>
        <tissue evidence="1">Leaf</tissue>
    </source>
</reference>
<protein>
    <submittedName>
        <fullName evidence="1">Uncharacterized protein</fullName>
    </submittedName>
</protein>
<comment type="caution">
    <text evidence="1">The sequence shown here is derived from an EMBL/GenBank/DDBJ whole genome shotgun (WGS) entry which is preliminary data.</text>
</comment>
<feature type="non-terminal residue" evidence="1">
    <location>
        <position position="1"/>
    </location>
</feature>
<keyword evidence="2" id="KW-1185">Reference proteome</keyword>
<accession>A0A5J9WT37</accession>
<dbReference type="Proteomes" id="UP000324897">
    <property type="component" value="Chromosome 6"/>
</dbReference>
<dbReference type="EMBL" id="RWGY01000002">
    <property type="protein sequence ID" value="TVU51087.1"/>
    <property type="molecule type" value="Genomic_DNA"/>
</dbReference>
<evidence type="ECO:0000313" key="2">
    <source>
        <dbReference type="Proteomes" id="UP000324897"/>
    </source>
</evidence>
<sequence>MANISTTQFQHLYRRRFVETSELGAGGGNDPGTHAGLKLKSRTDQFLQSSLSSSVVVTIPQ</sequence>
<proteinExistence type="predicted"/>
<dbReference type="AlphaFoldDB" id="A0A5J9WT37"/>
<gene>
    <name evidence="1" type="ORF">EJB05_02494</name>
</gene>
<organism evidence="1 2">
    <name type="scientific">Eragrostis curvula</name>
    <name type="common">weeping love grass</name>
    <dbReference type="NCBI Taxonomy" id="38414"/>
    <lineage>
        <taxon>Eukaryota</taxon>
        <taxon>Viridiplantae</taxon>
        <taxon>Streptophyta</taxon>
        <taxon>Embryophyta</taxon>
        <taxon>Tracheophyta</taxon>
        <taxon>Spermatophyta</taxon>
        <taxon>Magnoliopsida</taxon>
        <taxon>Liliopsida</taxon>
        <taxon>Poales</taxon>
        <taxon>Poaceae</taxon>
        <taxon>PACMAD clade</taxon>
        <taxon>Chloridoideae</taxon>
        <taxon>Eragrostideae</taxon>
        <taxon>Eragrostidinae</taxon>
        <taxon>Eragrostis</taxon>
    </lineage>
</organism>
<evidence type="ECO:0000313" key="1">
    <source>
        <dbReference type="EMBL" id="TVU51087.1"/>
    </source>
</evidence>
<dbReference type="Gramene" id="TVU51087">
    <property type="protein sequence ID" value="TVU51087"/>
    <property type="gene ID" value="EJB05_02494"/>
</dbReference>
<name>A0A5J9WT37_9POAL</name>